<protein>
    <recommendedName>
        <fullName evidence="2">SMODS and SLOG-associating 2TM effector domain-containing protein</fullName>
    </recommendedName>
</protein>
<dbReference type="EMBL" id="FQYP01000001">
    <property type="protein sequence ID" value="SHI34196.1"/>
    <property type="molecule type" value="Genomic_DNA"/>
</dbReference>
<evidence type="ECO:0000256" key="1">
    <source>
        <dbReference type="SAM" id="Phobius"/>
    </source>
</evidence>
<dbReference type="RefSeq" id="WP_139241889.1">
    <property type="nucleotide sequence ID" value="NZ_FQYP01000001.1"/>
</dbReference>
<feature type="domain" description="SMODS and SLOG-associating 2TM effector" evidence="2">
    <location>
        <begin position="21"/>
        <end position="133"/>
    </location>
</feature>
<gene>
    <name evidence="3" type="ORF">SAMN04488508_101223</name>
</gene>
<feature type="transmembrane region" description="Helical" evidence="1">
    <location>
        <begin position="64"/>
        <end position="86"/>
    </location>
</feature>
<dbReference type="Proteomes" id="UP000184432">
    <property type="component" value="Unassembled WGS sequence"/>
</dbReference>
<organism evidence="3 4">
    <name type="scientific">Aquimarina spongiae</name>
    <dbReference type="NCBI Taxonomy" id="570521"/>
    <lineage>
        <taxon>Bacteria</taxon>
        <taxon>Pseudomonadati</taxon>
        <taxon>Bacteroidota</taxon>
        <taxon>Flavobacteriia</taxon>
        <taxon>Flavobacteriales</taxon>
        <taxon>Flavobacteriaceae</taxon>
        <taxon>Aquimarina</taxon>
    </lineage>
</organism>
<dbReference type="AlphaFoldDB" id="A0A1M6ACI1"/>
<evidence type="ECO:0000313" key="4">
    <source>
        <dbReference type="Proteomes" id="UP000184432"/>
    </source>
</evidence>
<evidence type="ECO:0000313" key="3">
    <source>
        <dbReference type="EMBL" id="SHI34196.1"/>
    </source>
</evidence>
<dbReference type="OrthoDB" id="6980915at2"/>
<keyword evidence="4" id="KW-1185">Reference proteome</keyword>
<evidence type="ECO:0000259" key="2">
    <source>
        <dbReference type="Pfam" id="PF18186"/>
    </source>
</evidence>
<feature type="transmembrane region" description="Helical" evidence="1">
    <location>
        <begin position="37"/>
        <end position="58"/>
    </location>
</feature>
<reference evidence="4" key="1">
    <citation type="submission" date="2016-11" db="EMBL/GenBank/DDBJ databases">
        <authorList>
            <person name="Varghese N."/>
            <person name="Submissions S."/>
        </authorList>
    </citation>
    <scope>NUCLEOTIDE SEQUENCE [LARGE SCALE GENOMIC DNA]</scope>
    <source>
        <strain evidence="4">DSM 22623</strain>
    </source>
</reference>
<sequence>MTQEQRDLITNWVVDAQILLKCHLSMAESTRRKHRNIGILSAVLSAIVGSSIFASLGQDSNEKLLVILTGLISLIATILTSVLAFLKLPEIANQYHNSGNEYAAIRKEFEFLLTFESKDQEHVQNEIKRLKIKWDDIRKNSIPISIKTIKKYNGVEHHLAK</sequence>
<name>A0A1M6ACI1_9FLAO</name>
<keyword evidence="1" id="KW-0472">Membrane</keyword>
<accession>A0A1M6ACI1</accession>
<keyword evidence="1" id="KW-0812">Transmembrane</keyword>
<dbReference type="Pfam" id="PF18186">
    <property type="entry name" value="SLATT_4"/>
    <property type="match status" value="1"/>
</dbReference>
<dbReference type="InterPro" id="IPR040811">
    <property type="entry name" value="SLATT_4"/>
</dbReference>
<dbReference type="NCBIfam" id="NF033632">
    <property type="entry name" value="SLATT_4"/>
    <property type="match status" value="1"/>
</dbReference>
<proteinExistence type="predicted"/>
<keyword evidence="1" id="KW-1133">Transmembrane helix</keyword>